<gene>
    <name evidence="2" type="ORF">KME15_11915</name>
</gene>
<dbReference type="AlphaFoldDB" id="A0A951QDJ0"/>
<accession>A0A951QDJ0</accession>
<comment type="caution">
    <text evidence="2">The sequence shown here is derived from an EMBL/GenBank/DDBJ whole genome shotgun (WGS) entry which is preliminary data.</text>
</comment>
<evidence type="ECO:0000256" key="1">
    <source>
        <dbReference type="SAM" id="MobiDB-lite"/>
    </source>
</evidence>
<reference evidence="2" key="2">
    <citation type="journal article" date="2022" name="Microbiol. Resour. Announc.">
        <title>Metagenome Sequencing to Explore Phylogenomics of Terrestrial Cyanobacteria.</title>
        <authorList>
            <person name="Ward R.D."/>
            <person name="Stajich J.E."/>
            <person name="Johansen J.R."/>
            <person name="Huntemann M."/>
            <person name="Clum A."/>
            <person name="Foster B."/>
            <person name="Foster B."/>
            <person name="Roux S."/>
            <person name="Palaniappan K."/>
            <person name="Varghese N."/>
            <person name="Mukherjee S."/>
            <person name="Reddy T.B.K."/>
            <person name="Daum C."/>
            <person name="Copeland A."/>
            <person name="Chen I.A."/>
            <person name="Ivanova N.N."/>
            <person name="Kyrpides N.C."/>
            <person name="Shapiro N."/>
            <person name="Eloe-Fadrosh E.A."/>
            <person name="Pietrasiak N."/>
        </authorList>
    </citation>
    <scope>NUCLEOTIDE SEQUENCE</scope>
    <source>
        <strain evidence="2">UHER 2000/2452</strain>
    </source>
</reference>
<reference evidence="2" key="1">
    <citation type="submission" date="2021-05" db="EMBL/GenBank/DDBJ databases">
        <authorList>
            <person name="Pietrasiak N."/>
            <person name="Ward R."/>
            <person name="Stajich J.E."/>
            <person name="Kurbessoian T."/>
        </authorList>
    </citation>
    <scope>NUCLEOTIDE SEQUENCE</scope>
    <source>
        <strain evidence="2">UHER 2000/2452</strain>
    </source>
</reference>
<feature type="compositionally biased region" description="Basic and acidic residues" evidence="1">
    <location>
        <begin position="58"/>
        <end position="89"/>
    </location>
</feature>
<dbReference type="EMBL" id="JAHHHD010000011">
    <property type="protein sequence ID" value="MBW4659373.1"/>
    <property type="molecule type" value="Genomic_DNA"/>
</dbReference>
<feature type="region of interest" description="Disordered" evidence="1">
    <location>
        <begin position="47"/>
        <end position="89"/>
    </location>
</feature>
<sequence>MKNLISSTYSLLRRSLTVVLAAALIFVSAYSSAAYALPPVSPIALSASDSSQMQTDKSLGERMRERIRETDRNSERPKTTGEFEQEARDGVPLDERVQNIIRDSGEAFNQFGQEYSVGAQESVRSLKEKAAEVIK</sequence>
<evidence type="ECO:0000313" key="2">
    <source>
        <dbReference type="EMBL" id="MBW4659373.1"/>
    </source>
</evidence>
<organism evidence="2 3">
    <name type="scientific">Drouetiella hepatica Uher 2000/2452</name>
    <dbReference type="NCBI Taxonomy" id="904376"/>
    <lineage>
        <taxon>Bacteria</taxon>
        <taxon>Bacillati</taxon>
        <taxon>Cyanobacteriota</taxon>
        <taxon>Cyanophyceae</taxon>
        <taxon>Oculatellales</taxon>
        <taxon>Oculatellaceae</taxon>
        <taxon>Drouetiella</taxon>
    </lineage>
</organism>
<feature type="compositionally biased region" description="Polar residues" evidence="1">
    <location>
        <begin position="47"/>
        <end position="57"/>
    </location>
</feature>
<name>A0A951QDJ0_9CYAN</name>
<proteinExistence type="predicted"/>
<dbReference type="Proteomes" id="UP000757435">
    <property type="component" value="Unassembled WGS sequence"/>
</dbReference>
<evidence type="ECO:0000313" key="3">
    <source>
        <dbReference type="Proteomes" id="UP000757435"/>
    </source>
</evidence>
<protein>
    <submittedName>
        <fullName evidence="2">Uncharacterized protein</fullName>
    </submittedName>
</protein>